<feature type="compositionally biased region" description="Basic and acidic residues" evidence="1">
    <location>
        <begin position="76"/>
        <end position="87"/>
    </location>
</feature>
<feature type="region of interest" description="Disordered" evidence="1">
    <location>
        <begin position="1"/>
        <end position="36"/>
    </location>
</feature>
<name>A0A427XWX7_9TREE</name>
<evidence type="ECO:0000313" key="3">
    <source>
        <dbReference type="Proteomes" id="UP000279236"/>
    </source>
</evidence>
<feature type="region of interest" description="Disordered" evidence="1">
    <location>
        <begin position="70"/>
        <end position="93"/>
    </location>
</feature>
<reference evidence="2 3" key="1">
    <citation type="submission" date="2018-11" db="EMBL/GenBank/DDBJ databases">
        <title>Genome sequence of Apiotrichum porosum DSM 27194.</title>
        <authorList>
            <person name="Aliyu H."/>
            <person name="Gorte O."/>
            <person name="Ochsenreither K."/>
        </authorList>
    </citation>
    <scope>NUCLEOTIDE SEQUENCE [LARGE SCALE GENOMIC DNA]</scope>
    <source>
        <strain evidence="2 3">DSM 27194</strain>
    </source>
</reference>
<sequence length="93" mass="10489">MSIKLRRSRRHCTKDSPKDSPKDNHKDTPPQTRPTPVCFFVVHTGGISGECSITPLTSLEDLERTGWLTAPGVLVESDKLERKEREQQSTSKQ</sequence>
<feature type="compositionally biased region" description="Basic and acidic residues" evidence="1">
    <location>
        <begin position="13"/>
        <end position="28"/>
    </location>
</feature>
<dbReference type="Proteomes" id="UP000279236">
    <property type="component" value="Unassembled WGS sequence"/>
</dbReference>
<proteinExistence type="predicted"/>
<accession>A0A427XWX7</accession>
<gene>
    <name evidence="2" type="ORF">EHS24_006892</name>
</gene>
<comment type="caution">
    <text evidence="2">The sequence shown here is derived from an EMBL/GenBank/DDBJ whole genome shotgun (WGS) entry which is preliminary data.</text>
</comment>
<dbReference type="GeneID" id="39591435"/>
<dbReference type="AlphaFoldDB" id="A0A427XWX7"/>
<keyword evidence="3" id="KW-1185">Reference proteome</keyword>
<protein>
    <submittedName>
        <fullName evidence="2">Uncharacterized protein</fullName>
    </submittedName>
</protein>
<organism evidence="2 3">
    <name type="scientific">Apiotrichum porosum</name>
    <dbReference type="NCBI Taxonomy" id="105984"/>
    <lineage>
        <taxon>Eukaryota</taxon>
        <taxon>Fungi</taxon>
        <taxon>Dikarya</taxon>
        <taxon>Basidiomycota</taxon>
        <taxon>Agaricomycotina</taxon>
        <taxon>Tremellomycetes</taxon>
        <taxon>Trichosporonales</taxon>
        <taxon>Trichosporonaceae</taxon>
        <taxon>Apiotrichum</taxon>
    </lineage>
</organism>
<evidence type="ECO:0000313" key="2">
    <source>
        <dbReference type="EMBL" id="RSH83225.1"/>
    </source>
</evidence>
<evidence type="ECO:0000256" key="1">
    <source>
        <dbReference type="SAM" id="MobiDB-lite"/>
    </source>
</evidence>
<dbReference type="EMBL" id="RSCE01000004">
    <property type="protein sequence ID" value="RSH83225.1"/>
    <property type="molecule type" value="Genomic_DNA"/>
</dbReference>
<dbReference type="RefSeq" id="XP_028477177.1">
    <property type="nucleotide sequence ID" value="XM_028622285.1"/>
</dbReference>
<feature type="compositionally biased region" description="Basic residues" evidence="1">
    <location>
        <begin position="1"/>
        <end position="12"/>
    </location>
</feature>